<name>A0A9J5X3A0_SOLCO</name>
<keyword evidence="2" id="KW-1185">Reference proteome</keyword>
<sequence>MYDSCTSLAFFINYVSGRKSLDYIWFVYLDVCLLNLMNLRNVAPLTCILYILVLTSDSLWRIPILFAIQATVFCLTEETFALGIWLGDAVDASNHGFLHLSRIVVIYSSYYI</sequence>
<accession>A0A9J5X3A0</accession>
<dbReference type="EMBL" id="JACXVP010000010">
    <property type="protein sequence ID" value="KAG5582729.1"/>
    <property type="molecule type" value="Genomic_DNA"/>
</dbReference>
<proteinExistence type="predicted"/>
<organism evidence="1 2">
    <name type="scientific">Solanum commersonii</name>
    <name type="common">Commerson's wild potato</name>
    <name type="synonym">Commerson's nightshade</name>
    <dbReference type="NCBI Taxonomy" id="4109"/>
    <lineage>
        <taxon>Eukaryota</taxon>
        <taxon>Viridiplantae</taxon>
        <taxon>Streptophyta</taxon>
        <taxon>Embryophyta</taxon>
        <taxon>Tracheophyta</taxon>
        <taxon>Spermatophyta</taxon>
        <taxon>Magnoliopsida</taxon>
        <taxon>eudicotyledons</taxon>
        <taxon>Gunneridae</taxon>
        <taxon>Pentapetalae</taxon>
        <taxon>asterids</taxon>
        <taxon>lamiids</taxon>
        <taxon>Solanales</taxon>
        <taxon>Solanaceae</taxon>
        <taxon>Solanoideae</taxon>
        <taxon>Solaneae</taxon>
        <taxon>Solanum</taxon>
    </lineage>
</organism>
<comment type="caution">
    <text evidence="1">The sequence shown here is derived from an EMBL/GenBank/DDBJ whole genome shotgun (WGS) entry which is preliminary data.</text>
</comment>
<evidence type="ECO:0000313" key="1">
    <source>
        <dbReference type="EMBL" id="KAG5582729.1"/>
    </source>
</evidence>
<dbReference type="AlphaFoldDB" id="A0A9J5X3A0"/>
<gene>
    <name evidence="1" type="ORF">H5410_053356</name>
</gene>
<dbReference type="Proteomes" id="UP000824120">
    <property type="component" value="Chromosome 10"/>
</dbReference>
<reference evidence="1 2" key="1">
    <citation type="submission" date="2020-09" db="EMBL/GenBank/DDBJ databases">
        <title>De no assembly of potato wild relative species, Solanum commersonii.</title>
        <authorList>
            <person name="Cho K."/>
        </authorList>
    </citation>
    <scope>NUCLEOTIDE SEQUENCE [LARGE SCALE GENOMIC DNA]</scope>
    <source>
        <strain evidence="1">LZ3.2</strain>
        <tissue evidence="1">Leaf</tissue>
    </source>
</reference>
<protein>
    <submittedName>
        <fullName evidence="1">Uncharacterized protein</fullName>
    </submittedName>
</protein>
<evidence type="ECO:0000313" key="2">
    <source>
        <dbReference type="Proteomes" id="UP000824120"/>
    </source>
</evidence>